<dbReference type="EMBL" id="BOPZ01000019">
    <property type="protein sequence ID" value="GIM29572.1"/>
    <property type="molecule type" value="Genomic_DNA"/>
</dbReference>
<evidence type="ECO:0000313" key="4">
    <source>
        <dbReference type="Proteomes" id="UP000679179"/>
    </source>
</evidence>
<dbReference type="Proteomes" id="UP000679179">
    <property type="component" value="Unassembled WGS sequence"/>
</dbReference>
<evidence type="ECO:0000259" key="2">
    <source>
        <dbReference type="Pfam" id="PF02900"/>
    </source>
</evidence>
<organism evidence="3 4">
    <name type="scientific">Clostridium polyendosporum</name>
    <dbReference type="NCBI Taxonomy" id="69208"/>
    <lineage>
        <taxon>Bacteria</taxon>
        <taxon>Bacillati</taxon>
        <taxon>Bacillota</taxon>
        <taxon>Clostridia</taxon>
        <taxon>Eubacteriales</taxon>
        <taxon>Clostridiaceae</taxon>
        <taxon>Clostridium</taxon>
    </lineage>
</organism>
<dbReference type="NCBIfam" id="TIGR00296">
    <property type="entry name" value="TIGR00296 family protein"/>
    <property type="match status" value="1"/>
</dbReference>
<feature type="domain" description="Extradiol ring-cleavage dioxygenase class III enzyme subunit B" evidence="2">
    <location>
        <begin position="7"/>
        <end position="269"/>
    </location>
</feature>
<dbReference type="NCBIfam" id="TIGR04336">
    <property type="entry name" value="AmmeMemoSam_B"/>
    <property type="match status" value="1"/>
</dbReference>
<dbReference type="SUPFAM" id="SSF53213">
    <property type="entry name" value="LigB-like"/>
    <property type="match status" value="1"/>
</dbReference>
<name>A0A919S0H8_9CLOT</name>
<dbReference type="InterPro" id="IPR002733">
    <property type="entry name" value="AMMECR1_domain"/>
</dbReference>
<sequence>MGKILGYYLMPHPPIIVPEVGKGEEKKIEKTFKACMEIGEEVKKVAPDTVIIITPHGPMFNDAVALLAEDSIEGDLSKFRATGVEMKFKIDLELVNSIISYATEYKVAVVPANTQLLESFQRKYELDHGAIVPLYFLTKKYKQFKLVHITYGMLSDIELYKLGMAIRQSVEVGNHNVVLIASGDLSHRLKDEGPYSYSSYGKEFDEKLLGLLSNGNVTGVFELDRKLIREAGECGLRSIYIMLGSMNGYEIKGEVLSYEGTLGVGYGVMKFNITKCQRDTLRELLDLKNKKYSERVESSDTYVRLARKSIVYYFLNGKAMEVPDNLPEEMKKIKRGAFVSIKKHGELRGCIGTIYPVTSSIGEEIIKNSLAAAFDDPRFSPLRESELLDIDISVDVLTAPEKTSKKELDPKRYGVIVSMGSRRGLLLPDLEGVDTVERQLFIALRKGNISPTEDYTIERFEVMRHKEEGSYE</sequence>
<dbReference type="NCBIfam" id="TIGR04335">
    <property type="entry name" value="AmmeMemoSam_A"/>
    <property type="match status" value="1"/>
</dbReference>
<gene>
    <name evidence="3" type="ORF">CPJCM30710_22380</name>
</gene>
<accession>A0A919S0H8</accession>
<dbReference type="InterPro" id="IPR027623">
    <property type="entry name" value="AmmeMemoSam_A"/>
</dbReference>
<dbReference type="Pfam" id="PF01871">
    <property type="entry name" value="AMMECR1"/>
    <property type="match status" value="1"/>
</dbReference>
<evidence type="ECO:0000259" key="1">
    <source>
        <dbReference type="Pfam" id="PF01871"/>
    </source>
</evidence>
<proteinExistence type="predicted"/>
<dbReference type="PANTHER" id="PTHR13016">
    <property type="entry name" value="AMMECR1 HOMOLOG"/>
    <property type="match status" value="1"/>
</dbReference>
<dbReference type="AlphaFoldDB" id="A0A919S0H8"/>
<dbReference type="RefSeq" id="WP_212904266.1">
    <property type="nucleotide sequence ID" value="NZ_BOPZ01000019.1"/>
</dbReference>
<dbReference type="Gene3D" id="3.30.700.20">
    <property type="entry name" value="Hypothetical protein ph0010, domain 1"/>
    <property type="match status" value="1"/>
</dbReference>
<reference evidence="3" key="1">
    <citation type="submission" date="2021-03" db="EMBL/GenBank/DDBJ databases">
        <title>Taxonomic study of Clostridium polyendosporum from meadow-gley soil under rice.</title>
        <authorList>
            <person name="Kobayashi H."/>
            <person name="Tanizawa Y."/>
            <person name="Yagura M."/>
        </authorList>
    </citation>
    <scope>NUCLEOTIDE SEQUENCE</scope>
    <source>
        <strain evidence="3">JCM 30710</strain>
    </source>
</reference>
<dbReference type="InterPro" id="IPR004183">
    <property type="entry name" value="Xdiol_dOase_suB"/>
</dbReference>
<dbReference type="PANTHER" id="PTHR13016:SF0">
    <property type="entry name" value="AMME SYNDROME CANDIDATE GENE 1 PROTEIN"/>
    <property type="match status" value="1"/>
</dbReference>
<keyword evidence="4" id="KW-1185">Reference proteome</keyword>
<comment type="caution">
    <text evidence="3">The sequence shown here is derived from an EMBL/GenBank/DDBJ whole genome shotgun (WGS) entry which is preliminary data.</text>
</comment>
<dbReference type="Gene3D" id="3.40.830.10">
    <property type="entry name" value="LigB-like"/>
    <property type="match status" value="1"/>
</dbReference>
<dbReference type="GO" id="GO:0008198">
    <property type="term" value="F:ferrous iron binding"/>
    <property type="evidence" value="ECO:0007669"/>
    <property type="project" value="InterPro"/>
</dbReference>
<evidence type="ECO:0008006" key="5">
    <source>
        <dbReference type="Google" id="ProtNLM"/>
    </source>
</evidence>
<dbReference type="InterPro" id="IPR036071">
    <property type="entry name" value="AMMECR1_dom_sf"/>
</dbReference>
<dbReference type="GO" id="GO:0016702">
    <property type="term" value="F:oxidoreductase activity, acting on single donors with incorporation of molecular oxygen, incorporation of two atoms of oxygen"/>
    <property type="evidence" value="ECO:0007669"/>
    <property type="project" value="UniProtKB-ARBA"/>
</dbReference>
<dbReference type="InterPro" id="IPR023473">
    <property type="entry name" value="AMMECR1"/>
</dbReference>
<protein>
    <recommendedName>
        <fullName evidence="5">AMMECR1 domain-containing protein</fullName>
    </recommendedName>
</protein>
<dbReference type="CDD" id="cd07951">
    <property type="entry name" value="ED_3B_N_AMMECR1"/>
    <property type="match status" value="1"/>
</dbReference>
<dbReference type="InterPro" id="IPR027485">
    <property type="entry name" value="AMMECR1_N"/>
</dbReference>
<evidence type="ECO:0000313" key="3">
    <source>
        <dbReference type="EMBL" id="GIM29572.1"/>
    </source>
</evidence>
<feature type="domain" description="AMMECR1" evidence="1">
    <location>
        <begin position="303"/>
        <end position="463"/>
    </location>
</feature>
<dbReference type="Pfam" id="PF02900">
    <property type="entry name" value="LigB"/>
    <property type="match status" value="1"/>
</dbReference>
<dbReference type="SUPFAM" id="SSF143447">
    <property type="entry name" value="AMMECR1-like"/>
    <property type="match status" value="1"/>
</dbReference>